<feature type="compositionally biased region" description="Polar residues" evidence="13">
    <location>
        <begin position="609"/>
        <end position="634"/>
    </location>
</feature>
<feature type="compositionally biased region" description="Basic and acidic residues" evidence="13">
    <location>
        <begin position="116"/>
        <end position="134"/>
    </location>
</feature>
<evidence type="ECO:0000256" key="12">
    <source>
        <dbReference type="ARBA" id="ARBA00023242"/>
    </source>
</evidence>
<feature type="compositionally biased region" description="Basic and acidic residues" evidence="13">
    <location>
        <begin position="431"/>
        <end position="460"/>
    </location>
</feature>
<feature type="domain" description="Btz" evidence="14">
    <location>
        <begin position="187"/>
        <end position="275"/>
    </location>
</feature>
<evidence type="ECO:0000256" key="5">
    <source>
        <dbReference type="ARBA" id="ARBA00022490"/>
    </source>
</evidence>
<feature type="compositionally biased region" description="Acidic residues" evidence="13">
    <location>
        <begin position="33"/>
        <end position="47"/>
    </location>
</feature>
<organism evidence="15 16">
    <name type="scientific">Rhizophagus irregularis (strain DAOM 197198w)</name>
    <name type="common">Glomus intraradices</name>
    <dbReference type="NCBI Taxonomy" id="1432141"/>
    <lineage>
        <taxon>Eukaryota</taxon>
        <taxon>Fungi</taxon>
        <taxon>Fungi incertae sedis</taxon>
        <taxon>Mucoromycota</taxon>
        <taxon>Glomeromycotina</taxon>
        <taxon>Glomeromycetes</taxon>
        <taxon>Glomerales</taxon>
        <taxon>Glomeraceae</taxon>
        <taxon>Rhizophagus</taxon>
    </lineage>
</organism>
<keyword evidence="5" id="KW-0963">Cytoplasm</keyword>
<dbReference type="HOGENOM" id="CLU_356829_0_0_1"/>
<evidence type="ECO:0000313" key="15">
    <source>
        <dbReference type="EMBL" id="EXX62787.1"/>
    </source>
</evidence>
<comment type="subcellular location">
    <subcellularLocation>
        <location evidence="2">Cytoplasm</location>
    </subcellularLocation>
    <subcellularLocation>
        <location evidence="1">Nucleus</location>
    </subcellularLocation>
</comment>
<feature type="compositionally biased region" description="Low complexity" evidence="13">
    <location>
        <begin position="658"/>
        <end position="674"/>
    </location>
</feature>
<keyword evidence="6" id="KW-0507">mRNA processing</keyword>
<dbReference type="Proteomes" id="UP000022910">
    <property type="component" value="Unassembled WGS sequence"/>
</dbReference>
<feature type="compositionally biased region" description="Polar residues" evidence="13">
    <location>
        <begin position="357"/>
        <end position="389"/>
    </location>
</feature>
<sequence length="786" mass="89196">MLKRLRRREVPVDVHSEDEEEFDATRGVLEFSDISDSEASEDSDVESEATHSEGEGEEEIQEETSVVKEEATITREELSLTKEKESNSTHKDTSSLVEDTSTASIEDISKGVEQPKSTEHKLKAEDQLEIKQEENNSTIAIKDSGEDGISSTDGDELQSHSGNEIEVRDEKRDDSKNSVNVPEMSGWQKKVLARQEYRKKLAEDPAFVPHLGEFWGHDDRFIKDELRDDFDSHYRKSPFASRDKNVWGNSPRDRWDHDGFEELMKIEDEERRRKEFQHRIQHRREFVPPAPRRRSHFHNNITTPKFNHSRPSNSIIKRRNSFEEQSRSRGMFLSKYDTNHRRGNGSSSNFKHHKSSVRGSRSENSYNGNDGNVSSTSRFNDNKSYTGKDNSFPPKGGNGFRGRGYSSRHYMRSGLNRDHSFNSNQADVSEVDGKHNLSQDKNSKEQRSNNDSVDNKDSHIIHNNGQQESRENKIEENINIVAEYKIEKAEPAQESTDITSHVNITSSSFTKEGTDSGSPIKEKENVYEKLEEESGVEIILDSQSKKAIEDNVTPISQSINNVTSSFNELSINNNQSDTIVSLPSTLMDKDKVQTNQASKRYSTRRAASFSITQPTQTNDSPASGISNNSRTSEIPPSAVFAPPFQPRALALSDEISISNEDSSNTSNTSNTSNNFFPQKPETPIAYYMDNLPQGLRNNLSENNLPPLTSIPPASYVAESNPYVTESNGMVYYYDPNMYYYYYPTQTTTELKDTNDNSVKSSSFVSQSSTGVQENDGVYYYYPVYYQ</sequence>
<dbReference type="EMBL" id="JEMT01024455">
    <property type="protein sequence ID" value="EXX62787.1"/>
    <property type="molecule type" value="Genomic_DNA"/>
</dbReference>
<feature type="region of interest" description="Disordered" evidence="13">
    <location>
        <begin position="590"/>
        <end position="639"/>
    </location>
</feature>
<dbReference type="GO" id="GO:0005737">
    <property type="term" value="C:cytoplasm"/>
    <property type="evidence" value="ECO:0007669"/>
    <property type="project" value="UniProtKB-SubCell"/>
</dbReference>
<dbReference type="GO" id="GO:0003729">
    <property type="term" value="F:mRNA binding"/>
    <property type="evidence" value="ECO:0007669"/>
    <property type="project" value="InterPro"/>
</dbReference>
<keyword evidence="8" id="KW-0810">Translation regulation</keyword>
<evidence type="ECO:0000256" key="3">
    <source>
        <dbReference type="ARBA" id="ARBA00009548"/>
    </source>
</evidence>
<keyword evidence="4" id="KW-0813">Transport</keyword>
<evidence type="ECO:0000256" key="8">
    <source>
        <dbReference type="ARBA" id="ARBA00022845"/>
    </source>
</evidence>
<evidence type="ECO:0000256" key="11">
    <source>
        <dbReference type="ARBA" id="ARBA00023187"/>
    </source>
</evidence>
<evidence type="ECO:0000256" key="2">
    <source>
        <dbReference type="ARBA" id="ARBA00004496"/>
    </source>
</evidence>
<evidence type="ECO:0000313" key="16">
    <source>
        <dbReference type="Proteomes" id="UP000022910"/>
    </source>
</evidence>
<feature type="compositionally biased region" description="Basic and acidic residues" evidence="13">
    <location>
        <begin position="163"/>
        <end position="176"/>
    </location>
</feature>
<feature type="region of interest" description="Disordered" evidence="13">
    <location>
        <begin position="285"/>
        <end position="474"/>
    </location>
</feature>
<dbReference type="GO" id="GO:0006397">
    <property type="term" value="P:mRNA processing"/>
    <property type="evidence" value="ECO:0007669"/>
    <property type="project" value="UniProtKB-KW"/>
</dbReference>
<evidence type="ECO:0000256" key="4">
    <source>
        <dbReference type="ARBA" id="ARBA00022448"/>
    </source>
</evidence>
<feature type="compositionally biased region" description="Polar residues" evidence="13">
    <location>
        <begin position="298"/>
        <end position="315"/>
    </location>
</feature>
<dbReference type="OrthoDB" id="3361414at2759"/>
<evidence type="ECO:0000256" key="7">
    <source>
        <dbReference type="ARBA" id="ARBA00022816"/>
    </source>
</evidence>
<dbReference type="Pfam" id="PF09405">
    <property type="entry name" value="Btz"/>
    <property type="match status" value="1"/>
</dbReference>
<dbReference type="GO" id="GO:0008380">
    <property type="term" value="P:RNA splicing"/>
    <property type="evidence" value="ECO:0007669"/>
    <property type="project" value="UniProtKB-KW"/>
</dbReference>
<comment type="similarity">
    <text evidence="3">Belongs to the CASC3 family.</text>
</comment>
<keyword evidence="9" id="KW-0694">RNA-binding</keyword>
<accession>A0A015IZU1</accession>
<keyword evidence="10" id="KW-0866">Nonsense-mediated mRNA decay</keyword>
<dbReference type="GO" id="GO:0051028">
    <property type="term" value="P:mRNA transport"/>
    <property type="evidence" value="ECO:0007669"/>
    <property type="project" value="UniProtKB-KW"/>
</dbReference>
<gene>
    <name evidence="15" type="ORF">RirG_158560</name>
</gene>
<proteinExistence type="inferred from homology"/>
<evidence type="ECO:0000256" key="10">
    <source>
        <dbReference type="ARBA" id="ARBA00023161"/>
    </source>
</evidence>
<feature type="region of interest" description="Disordered" evidence="13">
    <location>
        <begin position="658"/>
        <end position="681"/>
    </location>
</feature>
<feature type="region of interest" description="Disordered" evidence="13">
    <location>
        <begin position="1"/>
        <end position="187"/>
    </location>
</feature>
<evidence type="ECO:0000256" key="13">
    <source>
        <dbReference type="SAM" id="MobiDB-lite"/>
    </source>
</evidence>
<protein>
    <recommendedName>
        <fullName evidence="14">Btz domain-containing protein</fullName>
    </recommendedName>
</protein>
<feature type="compositionally biased region" description="Basic and acidic residues" evidence="13">
    <location>
        <begin position="65"/>
        <end position="93"/>
    </location>
</feature>
<evidence type="ECO:0000256" key="6">
    <source>
        <dbReference type="ARBA" id="ARBA00022664"/>
    </source>
</evidence>
<dbReference type="GO" id="GO:0035145">
    <property type="term" value="C:exon-exon junction complex"/>
    <property type="evidence" value="ECO:0007669"/>
    <property type="project" value="InterPro"/>
</dbReference>
<keyword evidence="12" id="KW-0539">Nucleus</keyword>
<feature type="compositionally biased region" description="Polar residues" evidence="13">
    <location>
        <begin position="94"/>
        <end position="104"/>
    </location>
</feature>
<dbReference type="InterPro" id="IPR018545">
    <property type="entry name" value="Btz_dom"/>
</dbReference>
<dbReference type="STRING" id="1432141.A0A015IZU1"/>
<keyword evidence="11" id="KW-0508">mRNA splicing</keyword>
<evidence type="ECO:0000256" key="9">
    <source>
        <dbReference type="ARBA" id="ARBA00022884"/>
    </source>
</evidence>
<dbReference type="AlphaFoldDB" id="A0A015IZU1"/>
<name>A0A015IZU1_RHIIW</name>
<comment type="caution">
    <text evidence="15">The sequence shown here is derived from an EMBL/GenBank/DDBJ whole genome shotgun (WGS) entry which is preliminary data.</text>
</comment>
<keyword evidence="7" id="KW-0509">mRNA transport</keyword>
<evidence type="ECO:0000259" key="14">
    <source>
        <dbReference type="Pfam" id="PF09405"/>
    </source>
</evidence>
<dbReference type="GO" id="GO:0006417">
    <property type="term" value="P:regulation of translation"/>
    <property type="evidence" value="ECO:0007669"/>
    <property type="project" value="UniProtKB-KW"/>
</dbReference>
<reference evidence="15 16" key="1">
    <citation type="submission" date="2014-02" db="EMBL/GenBank/DDBJ databases">
        <title>Single nucleus genome sequencing reveals high similarity among nuclei of an endomycorrhizal fungus.</title>
        <authorList>
            <person name="Lin K."/>
            <person name="Geurts R."/>
            <person name="Zhang Z."/>
            <person name="Limpens E."/>
            <person name="Saunders D.G."/>
            <person name="Mu D."/>
            <person name="Pang E."/>
            <person name="Cao H."/>
            <person name="Cha H."/>
            <person name="Lin T."/>
            <person name="Zhou Q."/>
            <person name="Shang Y."/>
            <person name="Li Y."/>
            <person name="Ivanov S."/>
            <person name="Sharma T."/>
            <person name="Velzen R.V."/>
            <person name="Ruijter N.D."/>
            <person name="Aanen D.K."/>
            <person name="Win J."/>
            <person name="Kamoun S."/>
            <person name="Bisseling T."/>
            <person name="Huang S."/>
        </authorList>
    </citation>
    <scope>NUCLEOTIDE SEQUENCE [LARGE SCALE GENOMIC DNA]</scope>
    <source>
        <strain evidence="16">DAOM197198w</strain>
    </source>
</reference>
<keyword evidence="16" id="KW-1185">Reference proteome</keyword>
<evidence type="ECO:0000256" key="1">
    <source>
        <dbReference type="ARBA" id="ARBA00004123"/>
    </source>
</evidence>
<dbReference type="GO" id="GO:0000184">
    <property type="term" value="P:nuclear-transcribed mRNA catabolic process, nonsense-mediated decay"/>
    <property type="evidence" value="ECO:0007669"/>
    <property type="project" value="UniProtKB-KW"/>
</dbReference>